<dbReference type="Pfam" id="PF02347">
    <property type="entry name" value="GDC-P"/>
    <property type="match status" value="1"/>
</dbReference>
<dbReference type="InterPro" id="IPR015424">
    <property type="entry name" value="PyrdxlP-dep_Trfase"/>
</dbReference>
<dbReference type="InterPro" id="IPR049315">
    <property type="entry name" value="GDC-P_N"/>
</dbReference>
<sequence>MLSSLKPLAVSFGRLMNHSYDALPYLSHSEATRQQALSTIEKDSIETLLSVIPDELRLKEKLELPESMSELDVTRWFTDMSNKNISAEQASFFLGNGIYHHFIPSVVDHLIQRSEFLTAYTPYQPEVSQGTLQSIFEFQTMVAMITGMDTANASMYDVHTALAEAALMARRITRKQKVVVAPTVHANSISVLETYANNDGRMAVDVVPAVGPEEDWVEAVIAELDGITSSVVVQNPDAWGNVRDLSYLAEKCHENGTLLVVSVPECVSLGVMQPPGAMGADIVIGDGQSLAGPMAYGGPTVGFMACRDKFIRQMPGRFIGETVDADGNRTYVITLATREQHIRREKATSNICTSAGIMSLGFSIHMALLGETGFKDLAMLNHDKACTLVERIDAECPAVKVLNESFFNEFTIRLPAGKSAKALVEEAVSMGILAGVPGSVVCPRGDFDDLLTIAVTEMNTDADFDKMVALLKM</sequence>
<dbReference type="GO" id="GO:0004375">
    <property type="term" value="F:glycine dehydrogenase (decarboxylating) activity"/>
    <property type="evidence" value="ECO:0007669"/>
    <property type="project" value="InterPro"/>
</dbReference>
<evidence type="ECO:0000256" key="1">
    <source>
        <dbReference type="ARBA" id="ARBA00023002"/>
    </source>
</evidence>
<gene>
    <name evidence="3" type="ORF">J8273_1655</name>
</gene>
<dbReference type="PANTHER" id="PTHR42806">
    <property type="entry name" value="GLYCINE CLEAVAGE SYSTEM P-PROTEIN"/>
    <property type="match status" value="1"/>
</dbReference>
<dbReference type="EMBL" id="JAHDYR010000005">
    <property type="protein sequence ID" value="KAG9396638.1"/>
    <property type="molecule type" value="Genomic_DNA"/>
</dbReference>
<dbReference type="InterPro" id="IPR015422">
    <property type="entry name" value="PyrdxlP-dep_Trfase_small"/>
</dbReference>
<evidence type="ECO:0000259" key="2">
    <source>
        <dbReference type="Pfam" id="PF02347"/>
    </source>
</evidence>
<dbReference type="Gene3D" id="6.20.440.10">
    <property type="match status" value="1"/>
</dbReference>
<keyword evidence="1" id="KW-0560">Oxidoreductase</keyword>
<proteinExistence type="predicted"/>
<organism evidence="3 4">
    <name type="scientific">Carpediemonas membranifera</name>
    <dbReference type="NCBI Taxonomy" id="201153"/>
    <lineage>
        <taxon>Eukaryota</taxon>
        <taxon>Metamonada</taxon>
        <taxon>Carpediemonas-like organisms</taxon>
        <taxon>Carpediemonas</taxon>
    </lineage>
</organism>
<dbReference type="InterPro" id="IPR015421">
    <property type="entry name" value="PyrdxlP-dep_Trfase_major"/>
</dbReference>
<reference evidence="3" key="1">
    <citation type="submission" date="2021-05" db="EMBL/GenBank/DDBJ databases">
        <title>A free-living protist that lacks canonical eukaryotic 1 DNA replication and segregation systems.</title>
        <authorList>
            <person name="Salas-Leiva D.E."/>
            <person name="Tromer E.C."/>
            <person name="Curtis B.A."/>
            <person name="Jerlstrom-Hultqvist J."/>
            <person name="Kolisko M."/>
            <person name="Yi Z."/>
            <person name="Salas-Leiva J.S."/>
            <person name="Gallot-Lavallee L."/>
            <person name="Kops G.J.P.L."/>
            <person name="Archibald J.M."/>
            <person name="Simpson A.G.B."/>
            <person name="Roger A.J."/>
        </authorList>
    </citation>
    <scope>NUCLEOTIDE SEQUENCE</scope>
    <source>
        <strain evidence="3">BICM</strain>
    </source>
</reference>
<keyword evidence="4" id="KW-1185">Reference proteome</keyword>
<protein>
    <submittedName>
        <fullName evidence="3">Glycine cleavage system P-protein P1 subunit</fullName>
    </submittedName>
</protein>
<evidence type="ECO:0000313" key="3">
    <source>
        <dbReference type="EMBL" id="KAG9396638.1"/>
    </source>
</evidence>
<dbReference type="OrthoDB" id="10261519at2759"/>
<dbReference type="SUPFAM" id="SSF53383">
    <property type="entry name" value="PLP-dependent transferases"/>
    <property type="match status" value="1"/>
</dbReference>
<dbReference type="PIRSF" id="PIRSF006815">
    <property type="entry name" value="GcvPA"/>
    <property type="match status" value="1"/>
</dbReference>
<dbReference type="AlphaFoldDB" id="A0A8J6E412"/>
<evidence type="ECO:0000313" key="4">
    <source>
        <dbReference type="Proteomes" id="UP000717585"/>
    </source>
</evidence>
<dbReference type="NCBIfam" id="NF001696">
    <property type="entry name" value="PRK00451.1"/>
    <property type="match status" value="1"/>
</dbReference>
<dbReference type="Gene3D" id="3.40.640.10">
    <property type="entry name" value="Type I PLP-dependent aspartate aminotransferase-like (Major domain)"/>
    <property type="match status" value="1"/>
</dbReference>
<dbReference type="InterPro" id="IPR023010">
    <property type="entry name" value="GcvPA"/>
</dbReference>
<dbReference type="Gene3D" id="3.90.1150.10">
    <property type="entry name" value="Aspartate Aminotransferase, domain 1"/>
    <property type="match status" value="1"/>
</dbReference>
<accession>A0A8J6E412</accession>
<feature type="domain" description="Glycine cleavage system P-protein N-terminal" evidence="2">
    <location>
        <begin position="25"/>
        <end position="470"/>
    </location>
</feature>
<comment type="caution">
    <text evidence="3">The sequence shown here is derived from an EMBL/GenBank/DDBJ whole genome shotgun (WGS) entry which is preliminary data.</text>
</comment>
<dbReference type="Proteomes" id="UP000717585">
    <property type="component" value="Unassembled WGS sequence"/>
</dbReference>
<dbReference type="GO" id="GO:0009116">
    <property type="term" value="P:nucleoside metabolic process"/>
    <property type="evidence" value="ECO:0007669"/>
    <property type="project" value="InterPro"/>
</dbReference>
<name>A0A8J6E412_9EUKA</name>
<dbReference type="PANTHER" id="PTHR42806:SF1">
    <property type="entry name" value="GLYCINE DEHYDROGENASE (DECARBOXYLATING)"/>
    <property type="match status" value="1"/>
</dbReference>